<dbReference type="InterPro" id="IPR012336">
    <property type="entry name" value="Thioredoxin-like_fold"/>
</dbReference>
<dbReference type="InterPro" id="IPR017937">
    <property type="entry name" value="Thioredoxin_CS"/>
</dbReference>
<proteinExistence type="predicted"/>
<dbReference type="AlphaFoldDB" id="A0A350HBG8"/>
<dbReference type="Proteomes" id="UP000264062">
    <property type="component" value="Unassembled WGS sequence"/>
</dbReference>
<comment type="caution">
    <text evidence="2">The sequence shown here is derived from an EMBL/GenBank/DDBJ whole genome shotgun (WGS) entry which is preliminary data.</text>
</comment>
<reference evidence="2 3" key="1">
    <citation type="journal article" date="2018" name="Nat. Biotechnol.">
        <title>A standardized bacterial taxonomy based on genome phylogeny substantially revises the tree of life.</title>
        <authorList>
            <person name="Parks D.H."/>
            <person name="Chuvochina M."/>
            <person name="Waite D.W."/>
            <person name="Rinke C."/>
            <person name="Skarshewski A."/>
            <person name="Chaumeil P.A."/>
            <person name="Hugenholtz P."/>
        </authorList>
    </citation>
    <scope>NUCLEOTIDE SEQUENCE [LARGE SCALE GENOMIC DNA]</scope>
    <source>
        <strain evidence="2">UBA9956</strain>
    </source>
</reference>
<dbReference type="PANTHER" id="PTHR42852:SF13">
    <property type="entry name" value="PROTEIN DIPZ"/>
    <property type="match status" value="1"/>
</dbReference>
<gene>
    <name evidence="2" type="ORF">DCW38_06860</name>
</gene>
<dbReference type="InterPro" id="IPR036249">
    <property type="entry name" value="Thioredoxin-like_sf"/>
</dbReference>
<dbReference type="EMBL" id="DMZY01000200">
    <property type="protein sequence ID" value="HAV92884.1"/>
    <property type="molecule type" value="Genomic_DNA"/>
</dbReference>
<feature type="non-terminal residue" evidence="2">
    <location>
        <position position="1"/>
    </location>
</feature>
<organism evidence="2 3">
    <name type="scientific">candidate division WOR-3 bacterium</name>
    <dbReference type="NCBI Taxonomy" id="2052148"/>
    <lineage>
        <taxon>Bacteria</taxon>
        <taxon>Bacteria division WOR-3</taxon>
    </lineage>
</organism>
<dbReference type="InterPro" id="IPR050553">
    <property type="entry name" value="Thioredoxin_ResA/DsbE_sf"/>
</dbReference>
<dbReference type="PANTHER" id="PTHR42852">
    <property type="entry name" value="THIOL:DISULFIDE INTERCHANGE PROTEIN DSBE"/>
    <property type="match status" value="1"/>
</dbReference>
<dbReference type="InterPro" id="IPR013766">
    <property type="entry name" value="Thioredoxin_domain"/>
</dbReference>
<dbReference type="PROSITE" id="PS51352">
    <property type="entry name" value="THIOREDOXIN_2"/>
    <property type="match status" value="1"/>
</dbReference>
<dbReference type="Pfam" id="PF13905">
    <property type="entry name" value="Thioredoxin_8"/>
    <property type="match status" value="1"/>
</dbReference>
<evidence type="ECO:0000259" key="1">
    <source>
        <dbReference type="PROSITE" id="PS51352"/>
    </source>
</evidence>
<accession>A0A350HBG8</accession>
<dbReference type="CDD" id="cd02966">
    <property type="entry name" value="TlpA_like_family"/>
    <property type="match status" value="1"/>
</dbReference>
<evidence type="ECO:0000313" key="3">
    <source>
        <dbReference type="Proteomes" id="UP000264062"/>
    </source>
</evidence>
<protein>
    <recommendedName>
        <fullName evidence="1">Thioredoxin domain-containing protein</fullName>
    </recommendedName>
</protein>
<dbReference type="SUPFAM" id="SSF52833">
    <property type="entry name" value="Thioredoxin-like"/>
    <property type="match status" value="1"/>
</dbReference>
<dbReference type="PROSITE" id="PS00194">
    <property type="entry name" value="THIOREDOXIN_1"/>
    <property type="match status" value="1"/>
</dbReference>
<name>A0A350HBG8_UNCW3</name>
<sequence>EALSNMKGLIGSEIYPDYGEYILYSIAKVHLSMNEGDSAYAYITKASEEFNPQSYDFQKMKFEIAVLKNDTVNAIDSGVRILTYDRNDKDVFGKVVALSKSNAKTVNKKIDEYLDEESENRVFEDYTLTSLNDKESKFSKYKNKVVLIDFFATWCGPCKMEIKDLVLMKKEYSKEKKIAFVAVSSEDDAELIKEFAKNMSFDFDIYYNGGPLMNRESIKGVPTIYLIDKKGRVCYSRVGYSEENDKYIKTRIDYLLKK</sequence>
<evidence type="ECO:0000313" key="2">
    <source>
        <dbReference type="EMBL" id="HAV92884.1"/>
    </source>
</evidence>
<dbReference type="Gene3D" id="3.40.30.10">
    <property type="entry name" value="Glutaredoxin"/>
    <property type="match status" value="1"/>
</dbReference>
<feature type="domain" description="Thioredoxin" evidence="1">
    <location>
        <begin position="117"/>
        <end position="257"/>
    </location>
</feature>